<dbReference type="Proteomes" id="UP001143548">
    <property type="component" value="Unassembled WGS sequence"/>
</dbReference>
<dbReference type="InterPro" id="IPR053137">
    <property type="entry name" value="NLR-like"/>
</dbReference>
<protein>
    <recommendedName>
        <fullName evidence="3">NB-ARC domain-containing protein</fullName>
    </recommendedName>
</protein>
<evidence type="ECO:0000313" key="2">
    <source>
        <dbReference type="Proteomes" id="UP001143548"/>
    </source>
</evidence>
<proteinExistence type="predicted"/>
<dbReference type="EMBL" id="BROQ01000701">
    <property type="protein sequence ID" value="GKZ28069.1"/>
    <property type="molecule type" value="Genomic_DNA"/>
</dbReference>
<name>A0A9W6DSK9_9EURO</name>
<accession>A0A9W6DSK9</accession>
<organism evidence="1 2">
    <name type="scientific">Aspergillus brasiliensis</name>
    <dbReference type="NCBI Taxonomy" id="319629"/>
    <lineage>
        <taxon>Eukaryota</taxon>
        <taxon>Fungi</taxon>
        <taxon>Dikarya</taxon>
        <taxon>Ascomycota</taxon>
        <taxon>Pezizomycotina</taxon>
        <taxon>Eurotiomycetes</taxon>
        <taxon>Eurotiomycetidae</taxon>
        <taxon>Eurotiales</taxon>
        <taxon>Aspergillaceae</taxon>
        <taxon>Aspergillus</taxon>
        <taxon>Aspergillus subgen. Circumdati</taxon>
    </lineage>
</organism>
<comment type="caution">
    <text evidence="1">The sequence shown here is derived from an EMBL/GenBank/DDBJ whole genome shotgun (WGS) entry which is preliminary data.</text>
</comment>
<gene>
    <name evidence="1" type="ORF">AbraCBS73388_010210</name>
</gene>
<reference evidence="1" key="1">
    <citation type="submission" date="2022-07" db="EMBL/GenBank/DDBJ databases">
        <title>Taxonomy of Aspergillus series Nigri: significant species reduction supported by multi-species coalescent approaches.</title>
        <authorList>
            <person name="Bian C."/>
            <person name="Kusuya Y."/>
            <person name="Sklenar F."/>
            <person name="D'hooge E."/>
            <person name="Yaguchi T."/>
            <person name="Takahashi H."/>
            <person name="Hubka V."/>
        </authorList>
    </citation>
    <scope>NUCLEOTIDE SEQUENCE</scope>
    <source>
        <strain evidence="1">CBS 733.88</strain>
    </source>
</reference>
<dbReference type="InterPro" id="IPR027417">
    <property type="entry name" value="P-loop_NTPase"/>
</dbReference>
<dbReference type="AlphaFoldDB" id="A0A9W6DSK9"/>
<dbReference type="GO" id="GO:0043531">
    <property type="term" value="F:ADP binding"/>
    <property type="evidence" value="ECO:0007669"/>
    <property type="project" value="InterPro"/>
</dbReference>
<evidence type="ECO:0008006" key="3">
    <source>
        <dbReference type="Google" id="ProtNLM"/>
    </source>
</evidence>
<feature type="non-terminal residue" evidence="1">
    <location>
        <position position="163"/>
    </location>
</feature>
<sequence>MKIAQTLGLHEVKPTEVKEQVKAYFSSKHAGKWLLIFDNTDDRDTWLETNSLHSFLADVLPQSENGRILYTTRNRKLAVEMVSADIVPIPDVDEETALKILEKSLVQRNLLRDREIAMNLLKQLAFLPLAITQASAYINKNGLDLLTYLELLQEKEPEIVDLL</sequence>
<dbReference type="Gene3D" id="3.40.50.300">
    <property type="entry name" value="P-loop containing nucleotide triphosphate hydrolases"/>
    <property type="match status" value="1"/>
</dbReference>
<dbReference type="SUPFAM" id="SSF52540">
    <property type="entry name" value="P-loop containing nucleoside triphosphate hydrolases"/>
    <property type="match status" value="1"/>
</dbReference>
<dbReference type="PANTHER" id="PTHR46082">
    <property type="entry name" value="ATP/GTP-BINDING PROTEIN-RELATED"/>
    <property type="match status" value="1"/>
</dbReference>
<dbReference type="PANTHER" id="PTHR46082:SF11">
    <property type="entry name" value="AAA+ ATPASE DOMAIN-CONTAINING PROTEIN-RELATED"/>
    <property type="match status" value="1"/>
</dbReference>
<evidence type="ECO:0000313" key="1">
    <source>
        <dbReference type="EMBL" id="GKZ28069.1"/>
    </source>
</evidence>